<evidence type="ECO:0000313" key="2">
    <source>
        <dbReference type="EMBL" id="MDQ0441839.1"/>
    </source>
</evidence>
<dbReference type="SUPFAM" id="SSF53448">
    <property type="entry name" value="Nucleotide-diphospho-sugar transferases"/>
    <property type="match status" value="1"/>
</dbReference>
<evidence type="ECO:0000259" key="1">
    <source>
        <dbReference type="Pfam" id="PF00535"/>
    </source>
</evidence>
<dbReference type="InterPro" id="IPR001173">
    <property type="entry name" value="Glyco_trans_2-like"/>
</dbReference>
<evidence type="ECO:0000313" key="3">
    <source>
        <dbReference type="Proteomes" id="UP001236369"/>
    </source>
</evidence>
<dbReference type="CDD" id="cd00761">
    <property type="entry name" value="Glyco_tranf_GTA_type"/>
    <property type="match status" value="1"/>
</dbReference>
<dbReference type="Gene3D" id="3.90.550.10">
    <property type="entry name" value="Spore Coat Polysaccharide Biosynthesis Protein SpsA, Chain A"/>
    <property type="match status" value="1"/>
</dbReference>
<name>A0ABU0HK18_9HYPH</name>
<dbReference type="Proteomes" id="UP001236369">
    <property type="component" value="Unassembled WGS sequence"/>
</dbReference>
<protein>
    <recommendedName>
        <fullName evidence="1">Glycosyltransferase 2-like domain-containing protein</fullName>
    </recommendedName>
</protein>
<dbReference type="InterPro" id="IPR029044">
    <property type="entry name" value="Nucleotide-diphossugar_trans"/>
</dbReference>
<dbReference type="Pfam" id="PF00535">
    <property type="entry name" value="Glycos_transf_2"/>
    <property type="match status" value="1"/>
</dbReference>
<proteinExistence type="predicted"/>
<sequence length="368" mass="41966">MWAKTSPTAAPRLSIVTPTRNAPHLLDRLFDSLIRQSCNEFEHVLIDTSADMRTQERWWRDFARQLDGRFRYARVPLPSPDMAAAFEYAFAQARGSHVCAMTHKAMWRSDAVENIHRILDRYPELPCFAFKSLYLNMDIHTVPTGVGSLPQCQFGTSWDGVAPLRFRSYDLFAENVRLFGDHGYGGPHVATHLRMPFACHAVYSAELLDRVRTRYGALVADRFAGDSRLGFRVMDLEEDVHVFPDFEPRVSSMHSNTGAAGSQLNSWTYLCHVFETLSSETKQIISRSPFGYLPLWCVMTYWELFSVVGEARGQLRMEIEYPAAQVRAVLLAEIANLRNIDETLRAGLRSHVDAIVSRLEGGVLRRWF</sequence>
<keyword evidence="3" id="KW-1185">Reference proteome</keyword>
<dbReference type="RefSeq" id="WP_238248875.1">
    <property type="nucleotide sequence ID" value="NZ_BPQX01000023.1"/>
</dbReference>
<dbReference type="EMBL" id="JAUSVV010000002">
    <property type="protein sequence ID" value="MDQ0441839.1"/>
    <property type="molecule type" value="Genomic_DNA"/>
</dbReference>
<comment type="caution">
    <text evidence="2">The sequence shown here is derived from an EMBL/GenBank/DDBJ whole genome shotgun (WGS) entry which is preliminary data.</text>
</comment>
<organism evidence="2 3">
    <name type="scientific">Methylobacterium persicinum</name>
    <dbReference type="NCBI Taxonomy" id="374426"/>
    <lineage>
        <taxon>Bacteria</taxon>
        <taxon>Pseudomonadati</taxon>
        <taxon>Pseudomonadota</taxon>
        <taxon>Alphaproteobacteria</taxon>
        <taxon>Hyphomicrobiales</taxon>
        <taxon>Methylobacteriaceae</taxon>
        <taxon>Methylobacterium</taxon>
    </lineage>
</organism>
<accession>A0ABU0HK18</accession>
<reference evidence="2 3" key="1">
    <citation type="submission" date="2023-07" db="EMBL/GenBank/DDBJ databases">
        <title>Genomic Encyclopedia of Type Strains, Phase IV (KMG-IV): sequencing the most valuable type-strain genomes for metagenomic binning, comparative biology and taxonomic classification.</title>
        <authorList>
            <person name="Goeker M."/>
        </authorList>
    </citation>
    <scope>NUCLEOTIDE SEQUENCE [LARGE SCALE GENOMIC DNA]</scope>
    <source>
        <strain evidence="2 3">DSM 19562</strain>
    </source>
</reference>
<feature type="domain" description="Glycosyltransferase 2-like" evidence="1">
    <location>
        <begin position="14"/>
        <end position="120"/>
    </location>
</feature>
<gene>
    <name evidence="2" type="ORF">QO016_001322</name>
</gene>